<keyword evidence="10" id="KW-1185">Reference proteome</keyword>
<dbReference type="SUPFAM" id="SSF53790">
    <property type="entry name" value="Tetrapyrrole methylase"/>
    <property type="match status" value="1"/>
</dbReference>
<dbReference type="Gene3D" id="3.40.1010.10">
    <property type="entry name" value="Cobalt-precorrin-4 Transmethylase, Domain 1"/>
    <property type="match status" value="1"/>
</dbReference>
<proteinExistence type="inferred from homology"/>
<dbReference type="InterPro" id="IPR014777">
    <property type="entry name" value="4pyrrole_Mease_sub1"/>
</dbReference>
<evidence type="ECO:0000256" key="5">
    <source>
        <dbReference type="ARBA" id="ARBA00023244"/>
    </source>
</evidence>
<evidence type="ECO:0000313" key="9">
    <source>
        <dbReference type="EMBL" id="SHO47694.1"/>
    </source>
</evidence>
<dbReference type="PROSITE" id="PS00839">
    <property type="entry name" value="SUMT_1"/>
    <property type="match status" value="1"/>
</dbReference>
<dbReference type="NCBIfam" id="NF004790">
    <property type="entry name" value="PRK06136.1"/>
    <property type="match status" value="1"/>
</dbReference>
<reference evidence="9 10" key="1">
    <citation type="submission" date="2016-12" db="EMBL/GenBank/DDBJ databases">
        <authorList>
            <person name="Song W.-J."/>
            <person name="Kurnit D.M."/>
        </authorList>
    </citation>
    <scope>NUCLEOTIDE SEQUENCE [LARGE SCALE GENOMIC DNA]</scope>
    <source>
        <strain evidence="9 10">DSM 12503</strain>
    </source>
</reference>
<dbReference type="AlphaFoldDB" id="A0A1M7Y5T2"/>
<evidence type="ECO:0000256" key="2">
    <source>
        <dbReference type="ARBA" id="ARBA00022603"/>
    </source>
</evidence>
<dbReference type="SUPFAM" id="SSF69618">
    <property type="entry name" value="HemD-like"/>
    <property type="match status" value="1"/>
</dbReference>
<evidence type="ECO:0000259" key="8">
    <source>
        <dbReference type="Pfam" id="PF02602"/>
    </source>
</evidence>
<keyword evidence="3 6" id="KW-0808">Transferase</keyword>
<dbReference type="InterPro" id="IPR006366">
    <property type="entry name" value="CobA/CysG_C"/>
</dbReference>
<dbReference type="FunFam" id="3.40.1010.10:FF:000001">
    <property type="entry name" value="Siroheme synthase"/>
    <property type="match status" value="1"/>
</dbReference>
<dbReference type="InterPro" id="IPR003043">
    <property type="entry name" value="Uropor_MeTrfase_CS"/>
</dbReference>
<dbReference type="EMBL" id="FRFD01000004">
    <property type="protein sequence ID" value="SHO47694.1"/>
    <property type="molecule type" value="Genomic_DNA"/>
</dbReference>
<dbReference type="NCBIfam" id="TIGR01469">
    <property type="entry name" value="cobA_cysG_Cterm"/>
    <property type="match status" value="1"/>
</dbReference>
<name>A0A1M7Y5T2_9FIRM</name>
<dbReference type="PANTHER" id="PTHR45790:SF3">
    <property type="entry name" value="S-ADENOSYL-L-METHIONINE-DEPENDENT UROPORPHYRINOGEN III METHYLTRANSFERASE, CHLOROPLASTIC"/>
    <property type="match status" value="1"/>
</dbReference>
<keyword evidence="4" id="KW-0949">S-adenosyl-L-methionine</keyword>
<comment type="similarity">
    <text evidence="6">Belongs to the precorrin methyltransferase family.</text>
</comment>
<evidence type="ECO:0000256" key="6">
    <source>
        <dbReference type="RuleBase" id="RU003960"/>
    </source>
</evidence>
<protein>
    <recommendedName>
        <fullName evidence="1">uroporphyrinogen-III C-methyltransferase</fullName>
        <ecNumber evidence="1">2.1.1.107</ecNumber>
    </recommendedName>
</protein>
<dbReference type="InterPro" id="IPR036108">
    <property type="entry name" value="4pyrrol_syn_uPrphyn_synt_sf"/>
</dbReference>
<dbReference type="Gene3D" id="3.30.950.10">
    <property type="entry name" value="Methyltransferase, Cobalt-precorrin-4 Transmethylase, Domain 2"/>
    <property type="match status" value="1"/>
</dbReference>
<organism evidence="9 10">
    <name type="scientific">Anaerocolumna xylanovorans DSM 12503</name>
    <dbReference type="NCBI Taxonomy" id="1121345"/>
    <lineage>
        <taxon>Bacteria</taxon>
        <taxon>Bacillati</taxon>
        <taxon>Bacillota</taxon>
        <taxon>Clostridia</taxon>
        <taxon>Lachnospirales</taxon>
        <taxon>Lachnospiraceae</taxon>
        <taxon>Anaerocolumna</taxon>
    </lineage>
</organism>
<dbReference type="GO" id="GO:0032259">
    <property type="term" value="P:methylation"/>
    <property type="evidence" value="ECO:0007669"/>
    <property type="project" value="UniProtKB-KW"/>
</dbReference>
<feature type="domain" description="Tetrapyrrole methylase" evidence="7">
    <location>
        <begin position="6"/>
        <end position="218"/>
    </location>
</feature>
<dbReference type="EC" id="2.1.1.107" evidence="1"/>
<evidence type="ECO:0000256" key="3">
    <source>
        <dbReference type="ARBA" id="ARBA00022679"/>
    </source>
</evidence>
<keyword evidence="2 6" id="KW-0489">Methyltransferase</keyword>
<dbReference type="InterPro" id="IPR035996">
    <property type="entry name" value="4pyrrol_Methylase_sf"/>
</dbReference>
<dbReference type="CDD" id="cd06578">
    <property type="entry name" value="HemD"/>
    <property type="match status" value="1"/>
</dbReference>
<dbReference type="OrthoDB" id="9815856at2"/>
<dbReference type="GO" id="GO:0004852">
    <property type="term" value="F:uroporphyrinogen-III synthase activity"/>
    <property type="evidence" value="ECO:0007669"/>
    <property type="project" value="InterPro"/>
</dbReference>
<dbReference type="STRING" id="1121345.SAMN02745217_01627"/>
<dbReference type="RefSeq" id="WP_073588324.1">
    <property type="nucleotide sequence ID" value="NZ_FRFD01000004.1"/>
</dbReference>
<dbReference type="InterPro" id="IPR003754">
    <property type="entry name" value="4pyrrol_synth_uPrphyn_synth"/>
</dbReference>
<sequence length="506" mass="55027">MEKSGKVYLVGAGPGDPALLTLKGRRLLQACDAVIYDRLVSEELLDYAKEDCERIFVGKTVGNHALKQEEINQIIIEKALTHPVVVRLKGGDPFVFGRGGEEVLALKEQGISYEVVPGVTSAIAAAAYAGIPVTHRGSSQSFTVITGHTAEEEGNIPDSLTSLAQTSGTLIILMGISNLDRIAEKLLEGGKHPDTPVAVVSNGTTPWQKEVRGSLADICQKVKEAGIKAPAVIIVGSVAGLDMKATIRCPLSGVNIGITGTREIREKLIQQLHELGANTVTAGSLEIIDYSGKPEFDRALMSLEQYHWIVFTSSNAVNLFFQRLAKLGIDHRKLSHIRFAVVGSGTSKILMQYGYHADLVPQQYSAFHLAQELCNIVTAEEKLLIPRAMQGSEELITVLDDNNISYEEIKIYDVVSSYYTPEPGEKQIERLDYLVFASSSGVHGFFQDSDSSTRELLECTKIVCIGEATQRTLSEYGYANTLTAKEASVKGIVECIVENNRNDGIE</sequence>
<dbReference type="FunFam" id="3.30.950.10:FF:000001">
    <property type="entry name" value="Siroheme synthase"/>
    <property type="match status" value="1"/>
</dbReference>
<accession>A0A1M7Y5T2</accession>
<dbReference type="InterPro" id="IPR014776">
    <property type="entry name" value="4pyrrole_Mease_sub2"/>
</dbReference>
<dbReference type="PANTHER" id="PTHR45790">
    <property type="entry name" value="SIROHEME SYNTHASE-RELATED"/>
    <property type="match status" value="1"/>
</dbReference>
<dbReference type="GO" id="GO:0004851">
    <property type="term" value="F:uroporphyrin-III C-methyltransferase activity"/>
    <property type="evidence" value="ECO:0007669"/>
    <property type="project" value="UniProtKB-EC"/>
</dbReference>
<feature type="domain" description="Tetrapyrrole biosynthesis uroporphyrinogen III synthase" evidence="8">
    <location>
        <begin position="267"/>
        <end position="494"/>
    </location>
</feature>
<dbReference type="Pfam" id="PF02602">
    <property type="entry name" value="HEM4"/>
    <property type="match status" value="1"/>
</dbReference>
<dbReference type="InterPro" id="IPR000878">
    <property type="entry name" value="4pyrrol_Mease"/>
</dbReference>
<dbReference type="CDD" id="cd11642">
    <property type="entry name" value="SUMT"/>
    <property type="match status" value="1"/>
</dbReference>
<dbReference type="Gene3D" id="3.40.50.10090">
    <property type="match status" value="2"/>
</dbReference>
<dbReference type="Proteomes" id="UP000184612">
    <property type="component" value="Unassembled WGS sequence"/>
</dbReference>
<dbReference type="GO" id="GO:0019354">
    <property type="term" value="P:siroheme biosynthetic process"/>
    <property type="evidence" value="ECO:0007669"/>
    <property type="project" value="InterPro"/>
</dbReference>
<evidence type="ECO:0000256" key="1">
    <source>
        <dbReference type="ARBA" id="ARBA00012162"/>
    </source>
</evidence>
<keyword evidence="5" id="KW-0627">Porphyrin biosynthesis</keyword>
<dbReference type="Pfam" id="PF00590">
    <property type="entry name" value="TP_methylase"/>
    <property type="match status" value="1"/>
</dbReference>
<dbReference type="PROSITE" id="PS00840">
    <property type="entry name" value="SUMT_2"/>
    <property type="match status" value="1"/>
</dbReference>
<evidence type="ECO:0000313" key="10">
    <source>
        <dbReference type="Proteomes" id="UP000184612"/>
    </source>
</evidence>
<evidence type="ECO:0000259" key="7">
    <source>
        <dbReference type="Pfam" id="PF00590"/>
    </source>
</evidence>
<evidence type="ECO:0000256" key="4">
    <source>
        <dbReference type="ARBA" id="ARBA00022691"/>
    </source>
</evidence>
<dbReference type="InterPro" id="IPR050161">
    <property type="entry name" value="Siro_Cobalamin_biosynth"/>
</dbReference>
<gene>
    <name evidence="9" type="ORF">SAMN02745217_01627</name>
</gene>